<sequence>MSKKVLVTGAAGFIGSHLAERLVRDGHSVKALVRYNSAGRRGWLDTVPQEIASEIEFFDGDIRDSFYVKESMKDVAVVYNLAALIAIPYSYHAPNSYVETNISGALNVVHAARENGNVRVIQMSTSEVYGTAQYVPIDEKHPLKGQSPYSASKIGADQIALSFYYAFHTPVTVARPFNTFGPRQSLRAVIPSIIVQLLKGDGNLDLGNIKATRDFNYVGYTTKMLTKIADCDTTIGETVNIGTGLEISIEDTAKLAGEILGKPVKLKIDPERLRPEDSEVYRLCGDSSKLFSLIGGKMPADPVADFKRELKTTIEWFSRPENLSHYDGAGYRL</sequence>
<evidence type="ECO:0000259" key="1">
    <source>
        <dbReference type="Pfam" id="PF16363"/>
    </source>
</evidence>
<accession>A0A8J7PA33</accession>
<dbReference type="Pfam" id="PF16363">
    <property type="entry name" value="GDP_Man_Dehyd"/>
    <property type="match status" value="1"/>
</dbReference>
<proteinExistence type="predicted"/>
<reference evidence="2" key="1">
    <citation type="submission" date="2021-02" db="EMBL/GenBank/DDBJ databases">
        <title>Genome-Resolved Metagenomics of a Microbial Community Performing Photosynthetic Biological Nutrient Removal.</title>
        <authorList>
            <person name="Mcdaniel E.A."/>
        </authorList>
    </citation>
    <scope>NUCLEOTIDE SEQUENCE</scope>
    <source>
        <strain evidence="2">UWPOB_OBS1</strain>
    </source>
</reference>
<dbReference type="Proteomes" id="UP000664277">
    <property type="component" value="Unassembled WGS sequence"/>
</dbReference>
<dbReference type="InterPro" id="IPR036291">
    <property type="entry name" value="NAD(P)-bd_dom_sf"/>
</dbReference>
<comment type="caution">
    <text evidence="2">The sequence shown here is derived from an EMBL/GenBank/DDBJ whole genome shotgun (WGS) entry which is preliminary data.</text>
</comment>
<evidence type="ECO:0000313" key="2">
    <source>
        <dbReference type="EMBL" id="MBN8662161.1"/>
    </source>
</evidence>
<dbReference type="CDD" id="cd05257">
    <property type="entry name" value="Arna_like_SDR_e"/>
    <property type="match status" value="1"/>
</dbReference>
<dbReference type="SUPFAM" id="SSF51735">
    <property type="entry name" value="NAD(P)-binding Rossmann-fold domains"/>
    <property type="match status" value="1"/>
</dbReference>
<dbReference type="Gene3D" id="3.90.25.10">
    <property type="entry name" value="UDP-galactose 4-epimerase, domain 1"/>
    <property type="match status" value="1"/>
</dbReference>
<name>A0A8J7PA33_9BACT</name>
<dbReference type="AlphaFoldDB" id="A0A8J7PA33"/>
<gene>
    <name evidence="2" type="ORF">J0M35_17465</name>
</gene>
<organism evidence="2 3">
    <name type="scientific">Candidatus Obscuribacter phosphatis</name>
    <dbReference type="NCBI Taxonomy" id="1906157"/>
    <lineage>
        <taxon>Bacteria</taxon>
        <taxon>Bacillati</taxon>
        <taxon>Candidatus Melainabacteria</taxon>
        <taxon>Candidatus Obscuribacterales</taxon>
        <taxon>Candidatus Obscuribacteraceae</taxon>
        <taxon>Candidatus Obscuribacter</taxon>
    </lineage>
</organism>
<dbReference type="InterPro" id="IPR045869">
    <property type="entry name" value="Arna-like_SDR_e"/>
</dbReference>
<dbReference type="GO" id="GO:0016831">
    <property type="term" value="F:carboxy-lyase activity"/>
    <property type="evidence" value="ECO:0007669"/>
    <property type="project" value="InterPro"/>
</dbReference>
<feature type="domain" description="NAD(P)-binding" evidence="1">
    <location>
        <begin position="6"/>
        <end position="292"/>
    </location>
</feature>
<dbReference type="Gene3D" id="3.40.50.720">
    <property type="entry name" value="NAD(P)-binding Rossmann-like Domain"/>
    <property type="match status" value="1"/>
</dbReference>
<dbReference type="PANTHER" id="PTHR43000">
    <property type="entry name" value="DTDP-D-GLUCOSE 4,6-DEHYDRATASE-RELATED"/>
    <property type="match status" value="1"/>
</dbReference>
<dbReference type="InterPro" id="IPR016040">
    <property type="entry name" value="NAD(P)-bd_dom"/>
</dbReference>
<protein>
    <submittedName>
        <fullName evidence="2">SDR family NAD(P)-dependent oxidoreductase</fullName>
    </submittedName>
</protein>
<evidence type="ECO:0000313" key="3">
    <source>
        <dbReference type="Proteomes" id="UP000664277"/>
    </source>
</evidence>
<dbReference type="EMBL" id="JAFLCK010000032">
    <property type="protein sequence ID" value="MBN8662161.1"/>
    <property type="molecule type" value="Genomic_DNA"/>
</dbReference>